<dbReference type="PATRIC" id="fig|1454003.3.peg.2736"/>
<dbReference type="InterPro" id="IPR038770">
    <property type="entry name" value="Na+/solute_symporter_sf"/>
</dbReference>
<feature type="region of interest" description="Disordered" evidence="9">
    <location>
        <begin position="397"/>
        <end position="428"/>
    </location>
</feature>
<keyword evidence="3" id="KW-0050">Antiport</keyword>
<keyword evidence="4" id="KW-1003">Cell membrane</keyword>
<reference evidence="12 13" key="1">
    <citation type="submission" date="2014-02" db="EMBL/GenBank/DDBJ databases">
        <title>Expanding our view of genomic diversity in Candidatus Accumulibacter clades.</title>
        <authorList>
            <person name="Skennerton C.T."/>
            <person name="Barr J.J."/>
            <person name="Slater F.R."/>
            <person name="Bond P.L."/>
            <person name="Tyson G.W."/>
        </authorList>
    </citation>
    <scope>NUCLEOTIDE SEQUENCE [LARGE SCALE GENOMIC DNA]</scope>
    <source>
        <strain evidence="13">BA-92</strain>
    </source>
</reference>
<gene>
    <name evidence="12" type="ORF">AW10_02682</name>
</gene>
<feature type="transmembrane region" description="Helical" evidence="10">
    <location>
        <begin position="276"/>
        <end position="295"/>
    </location>
</feature>
<proteinExistence type="predicted"/>
<feature type="compositionally biased region" description="Low complexity" evidence="9">
    <location>
        <begin position="404"/>
        <end position="414"/>
    </location>
</feature>
<dbReference type="AlphaFoldDB" id="A0A011PQ98"/>
<sequence length="428" mass="45550">MTYPTILSASVFLLIVFAVERLCRRSGVPSVIVLVASGLLARPMLDSVGVTLGWAGTLVPIIGTIGLVLIVLEGALDIELRRERLRLIGATFLLATAGFVIATVSFALAGRWVLGLGAVQAVLLATSVAVISSAVAIPSSTFLPPKAREFITYESSMSDIIGVLVFFSLLGSDGTVSGALLALLGGGVLSLLLSMLCALVLLLLLLRVSGPIRFVPLLAGLFALYATGELLHLSPLIMVLFLGLLLNKPSLVTRFRPVRLWVSREYESTISEFRTLVVELTFVVRGFFFVLLGYWTDLSDLASLSAWLGAGLVLAVVYGSRFVMLRLMLGPAAAGPLMWIAPRGLITVLLFLHVREAFSLPSYLNGSIMLVVLASSAFILIASYLVNRQVPLAAPPDAPPLPLPDDQAPALAADSDAEQARSEARTQV</sequence>
<feature type="transmembrane region" description="Helical" evidence="10">
    <location>
        <begin position="366"/>
        <end position="386"/>
    </location>
</feature>
<dbReference type="InterPro" id="IPR006153">
    <property type="entry name" value="Cation/H_exchanger_TM"/>
</dbReference>
<evidence type="ECO:0000256" key="8">
    <source>
        <dbReference type="ARBA" id="ARBA00023136"/>
    </source>
</evidence>
<dbReference type="PANTHER" id="PTHR32507">
    <property type="entry name" value="NA(+)/H(+) ANTIPORTER 1"/>
    <property type="match status" value="1"/>
</dbReference>
<dbReference type="EMBL" id="JEMX01000061">
    <property type="protein sequence ID" value="EXI79040.1"/>
    <property type="molecule type" value="Genomic_DNA"/>
</dbReference>
<comment type="caution">
    <text evidence="12">The sequence shown here is derived from an EMBL/GenBank/DDBJ whole genome shotgun (WGS) entry which is preliminary data.</text>
</comment>
<name>A0A011PQ98_9PROT</name>
<evidence type="ECO:0000259" key="11">
    <source>
        <dbReference type="Pfam" id="PF00999"/>
    </source>
</evidence>
<organism evidence="12 13">
    <name type="scientific">Candidatus Accumulibacter appositus</name>
    <dbReference type="NCBI Taxonomy" id="1454003"/>
    <lineage>
        <taxon>Bacteria</taxon>
        <taxon>Pseudomonadati</taxon>
        <taxon>Pseudomonadota</taxon>
        <taxon>Betaproteobacteria</taxon>
        <taxon>Candidatus Accumulibacter</taxon>
    </lineage>
</organism>
<keyword evidence="7" id="KW-0406">Ion transport</keyword>
<evidence type="ECO:0000313" key="13">
    <source>
        <dbReference type="Proteomes" id="UP000021816"/>
    </source>
</evidence>
<dbReference type="GO" id="GO:0015297">
    <property type="term" value="F:antiporter activity"/>
    <property type="evidence" value="ECO:0007669"/>
    <property type="project" value="UniProtKB-KW"/>
</dbReference>
<evidence type="ECO:0000256" key="2">
    <source>
        <dbReference type="ARBA" id="ARBA00022448"/>
    </source>
</evidence>
<feature type="transmembrane region" description="Helical" evidence="10">
    <location>
        <begin position="301"/>
        <end position="320"/>
    </location>
</feature>
<feature type="transmembrane region" description="Helical" evidence="10">
    <location>
        <begin position="49"/>
        <end position="75"/>
    </location>
</feature>
<feature type="transmembrane region" description="Helical" evidence="10">
    <location>
        <begin position="114"/>
        <end position="138"/>
    </location>
</feature>
<keyword evidence="8 10" id="KW-0472">Membrane</keyword>
<feature type="transmembrane region" description="Helical" evidence="10">
    <location>
        <begin position="332"/>
        <end position="354"/>
    </location>
</feature>
<dbReference type="Gene3D" id="1.20.1530.20">
    <property type="match status" value="1"/>
</dbReference>
<comment type="subcellular location">
    <subcellularLocation>
        <location evidence="1">Cell membrane</location>
        <topology evidence="1">Multi-pass membrane protein</topology>
    </subcellularLocation>
</comment>
<feature type="compositionally biased region" description="Basic and acidic residues" evidence="9">
    <location>
        <begin position="418"/>
        <end position="428"/>
    </location>
</feature>
<dbReference type="GO" id="GO:1902600">
    <property type="term" value="P:proton transmembrane transport"/>
    <property type="evidence" value="ECO:0007669"/>
    <property type="project" value="InterPro"/>
</dbReference>
<protein>
    <submittedName>
        <fullName evidence="12">Potassium/proton antiporter</fullName>
    </submittedName>
</protein>
<evidence type="ECO:0000313" key="12">
    <source>
        <dbReference type="EMBL" id="EXI79040.1"/>
    </source>
</evidence>
<evidence type="ECO:0000256" key="3">
    <source>
        <dbReference type="ARBA" id="ARBA00022449"/>
    </source>
</evidence>
<evidence type="ECO:0000256" key="9">
    <source>
        <dbReference type="SAM" id="MobiDB-lite"/>
    </source>
</evidence>
<evidence type="ECO:0000256" key="1">
    <source>
        <dbReference type="ARBA" id="ARBA00004651"/>
    </source>
</evidence>
<evidence type="ECO:0000256" key="7">
    <source>
        <dbReference type="ARBA" id="ARBA00023065"/>
    </source>
</evidence>
<dbReference type="Proteomes" id="UP000021816">
    <property type="component" value="Unassembled WGS sequence"/>
</dbReference>
<evidence type="ECO:0000256" key="10">
    <source>
        <dbReference type="SAM" id="Phobius"/>
    </source>
</evidence>
<keyword evidence="2" id="KW-0813">Transport</keyword>
<keyword evidence="5 10" id="KW-0812">Transmembrane</keyword>
<feature type="transmembrane region" description="Helical" evidence="10">
    <location>
        <begin position="234"/>
        <end position="255"/>
    </location>
</feature>
<accession>A0A011PQ98</accession>
<dbReference type="Pfam" id="PF00999">
    <property type="entry name" value="Na_H_Exchanger"/>
    <property type="match status" value="1"/>
</dbReference>
<evidence type="ECO:0000256" key="4">
    <source>
        <dbReference type="ARBA" id="ARBA00022475"/>
    </source>
</evidence>
<feature type="domain" description="Cation/H+ exchanger transmembrane" evidence="11">
    <location>
        <begin position="14"/>
        <end position="378"/>
    </location>
</feature>
<dbReference type="PANTHER" id="PTHR32507:SF0">
    <property type="entry name" value="NA(+)_H(+) ANTIPORTER 2-RELATED"/>
    <property type="match status" value="1"/>
</dbReference>
<keyword evidence="6 10" id="KW-1133">Transmembrane helix</keyword>
<evidence type="ECO:0000256" key="6">
    <source>
        <dbReference type="ARBA" id="ARBA00022989"/>
    </source>
</evidence>
<dbReference type="GO" id="GO:0005886">
    <property type="term" value="C:plasma membrane"/>
    <property type="evidence" value="ECO:0007669"/>
    <property type="project" value="UniProtKB-SubCell"/>
</dbReference>
<dbReference type="STRING" id="1454003.AW10_02682"/>
<feature type="transmembrane region" description="Helical" evidence="10">
    <location>
        <begin position="87"/>
        <end position="108"/>
    </location>
</feature>
<feature type="transmembrane region" description="Helical" evidence="10">
    <location>
        <begin position="176"/>
        <end position="205"/>
    </location>
</feature>
<evidence type="ECO:0000256" key="5">
    <source>
        <dbReference type="ARBA" id="ARBA00022692"/>
    </source>
</evidence>